<evidence type="ECO:0000256" key="5">
    <source>
        <dbReference type="SAM" id="MobiDB-lite"/>
    </source>
</evidence>
<dbReference type="AlphaFoldDB" id="A0A9N9EEL9"/>
<comment type="similarity">
    <text evidence="1">Belongs to the protein-tyrosine phosphatase family. Non-receptor class dual specificity subfamily.</text>
</comment>
<keyword evidence="4" id="KW-0904">Protein phosphatase</keyword>
<dbReference type="PANTHER" id="PTHR10159">
    <property type="entry name" value="DUAL SPECIFICITY PROTEIN PHOSPHATASE"/>
    <property type="match status" value="1"/>
</dbReference>
<accession>A0A9N9EEL9</accession>
<dbReference type="EC" id="3.1.3.48" evidence="2"/>
<feature type="compositionally biased region" description="Polar residues" evidence="5">
    <location>
        <begin position="1"/>
        <end position="14"/>
    </location>
</feature>
<proteinExistence type="inferred from homology"/>
<keyword evidence="8" id="KW-1185">Reference proteome</keyword>
<dbReference type="SMART" id="SM00195">
    <property type="entry name" value="DSPc"/>
    <property type="match status" value="1"/>
</dbReference>
<comment type="caution">
    <text evidence="7">The sequence shown here is derived from an EMBL/GenBank/DDBJ whole genome shotgun (WGS) entry which is preliminary data.</text>
</comment>
<dbReference type="PANTHER" id="PTHR10159:SF519">
    <property type="entry name" value="DUAL SPECIFICITY PROTEIN PHOSPHATASE MPK3"/>
    <property type="match status" value="1"/>
</dbReference>
<evidence type="ECO:0000313" key="7">
    <source>
        <dbReference type="EMBL" id="CAG8673631.1"/>
    </source>
</evidence>
<dbReference type="InterPro" id="IPR000340">
    <property type="entry name" value="Dual-sp_phosphatase_cat-dom"/>
</dbReference>
<dbReference type="GO" id="GO:0033550">
    <property type="term" value="F:MAP kinase tyrosine phosphatase activity"/>
    <property type="evidence" value="ECO:0007669"/>
    <property type="project" value="TreeGrafter"/>
</dbReference>
<feature type="compositionally biased region" description="Basic and acidic residues" evidence="5">
    <location>
        <begin position="76"/>
        <end position="92"/>
    </location>
</feature>
<keyword evidence="3" id="KW-0378">Hydrolase</keyword>
<dbReference type="InterPro" id="IPR020422">
    <property type="entry name" value="TYR_PHOSPHATASE_DUAL_dom"/>
</dbReference>
<protein>
    <recommendedName>
        <fullName evidence="2">protein-tyrosine-phosphatase</fullName>
        <ecNumber evidence="2">3.1.3.48</ecNumber>
    </recommendedName>
</protein>
<evidence type="ECO:0000256" key="4">
    <source>
        <dbReference type="ARBA" id="ARBA00022912"/>
    </source>
</evidence>
<dbReference type="Gene3D" id="3.90.190.10">
    <property type="entry name" value="Protein tyrosine phosphatase superfamily"/>
    <property type="match status" value="1"/>
</dbReference>
<feature type="compositionally biased region" description="Basic and acidic residues" evidence="5">
    <location>
        <begin position="15"/>
        <end position="28"/>
    </location>
</feature>
<dbReference type="GO" id="GO:0008330">
    <property type="term" value="F:protein tyrosine/threonine phosphatase activity"/>
    <property type="evidence" value="ECO:0007669"/>
    <property type="project" value="TreeGrafter"/>
</dbReference>
<dbReference type="Proteomes" id="UP000789831">
    <property type="component" value="Unassembled WGS sequence"/>
</dbReference>
<reference evidence="7" key="1">
    <citation type="submission" date="2021-06" db="EMBL/GenBank/DDBJ databases">
        <authorList>
            <person name="Kallberg Y."/>
            <person name="Tangrot J."/>
            <person name="Rosling A."/>
        </authorList>
    </citation>
    <scope>NUCLEOTIDE SEQUENCE</scope>
    <source>
        <strain evidence="7">MT106</strain>
    </source>
</reference>
<feature type="region of interest" description="Disordered" evidence="5">
    <location>
        <begin position="325"/>
        <end position="407"/>
    </location>
</feature>
<feature type="region of interest" description="Disordered" evidence="5">
    <location>
        <begin position="1"/>
        <end position="98"/>
    </location>
</feature>
<dbReference type="CDD" id="cd14498">
    <property type="entry name" value="DSP"/>
    <property type="match status" value="1"/>
</dbReference>
<dbReference type="GO" id="GO:0005737">
    <property type="term" value="C:cytoplasm"/>
    <property type="evidence" value="ECO:0007669"/>
    <property type="project" value="TreeGrafter"/>
</dbReference>
<evidence type="ECO:0000259" key="6">
    <source>
        <dbReference type="SMART" id="SM00195"/>
    </source>
</evidence>
<dbReference type="SUPFAM" id="SSF52799">
    <property type="entry name" value="(Phosphotyrosine protein) phosphatases II"/>
    <property type="match status" value="1"/>
</dbReference>
<organism evidence="7 8">
    <name type="scientific">Ambispora gerdemannii</name>
    <dbReference type="NCBI Taxonomy" id="144530"/>
    <lineage>
        <taxon>Eukaryota</taxon>
        <taxon>Fungi</taxon>
        <taxon>Fungi incertae sedis</taxon>
        <taxon>Mucoromycota</taxon>
        <taxon>Glomeromycotina</taxon>
        <taxon>Glomeromycetes</taxon>
        <taxon>Archaeosporales</taxon>
        <taxon>Ambisporaceae</taxon>
        <taxon>Ambispora</taxon>
    </lineage>
</organism>
<evidence type="ECO:0000256" key="1">
    <source>
        <dbReference type="ARBA" id="ARBA00008601"/>
    </source>
</evidence>
<gene>
    <name evidence="7" type="ORF">AGERDE_LOCUS12370</name>
</gene>
<feature type="compositionally biased region" description="Basic and acidic residues" evidence="5">
    <location>
        <begin position="325"/>
        <end position="401"/>
    </location>
</feature>
<dbReference type="InterPro" id="IPR029021">
    <property type="entry name" value="Prot-tyrosine_phosphatase-like"/>
</dbReference>
<dbReference type="GO" id="GO:0043409">
    <property type="term" value="P:negative regulation of MAPK cascade"/>
    <property type="evidence" value="ECO:0007669"/>
    <property type="project" value="TreeGrafter"/>
</dbReference>
<feature type="compositionally biased region" description="Low complexity" evidence="5">
    <location>
        <begin position="37"/>
        <end position="54"/>
    </location>
</feature>
<evidence type="ECO:0000256" key="2">
    <source>
        <dbReference type="ARBA" id="ARBA00013064"/>
    </source>
</evidence>
<name>A0A9N9EEL9_9GLOM</name>
<sequence>MSTSDDSINNNVKTSKTDDQTMNSDRKIITIPIFYPSSSEESSASSNSSKSYKTVSKKGKRKKKAGKKFKSKKKSKKEEPKESTDEEKKSIESIDPSNWDLDSWGDVYLHEVPGEGEEYEEPAKWPADPAIVELSRKYPHLVLQPIAIIPDVLYLGNSGTAARPDILSRIGITHIINMCEMPCYWRVKENYRKYEYNDLSRPIKYLRAYVADQIGLDFEPILEECIKYINKAKDEGGITLVHCWASQSRSVAVILGYLISIGRQNLGMETAKISNQRHKTLGISYVLKIPTYSFMDILLRRANMTRSEFLSQKLEEKWIKEIEEDEQDKKEKKEKEGESKEGESKEDQSKENNEIKEKDEAKEKETKEDESKENNEIRADESKENNGVMKKDKAKEKEAKEQNQGQE</sequence>
<evidence type="ECO:0000313" key="8">
    <source>
        <dbReference type="Proteomes" id="UP000789831"/>
    </source>
</evidence>
<feature type="domain" description="Tyrosine-protein phosphatase" evidence="6">
    <location>
        <begin position="145"/>
        <end position="295"/>
    </location>
</feature>
<dbReference type="GO" id="GO:0017017">
    <property type="term" value="F:MAP kinase tyrosine/serine/threonine phosphatase activity"/>
    <property type="evidence" value="ECO:0007669"/>
    <property type="project" value="TreeGrafter"/>
</dbReference>
<dbReference type="OrthoDB" id="10252009at2759"/>
<dbReference type="EMBL" id="CAJVPL010008259">
    <property type="protein sequence ID" value="CAG8673631.1"/>
    <property type="molecule type" value="Genomic_DNA"/>
</dbReference>
<feature type="compositionally biased region" description="Basic residues" evidence="5">
    <location>
        <begin position="55"/>
        <end position="75"/>
    </location>
</feature>
<dbReference type="Pfam" id="PF00782">
    <property type="entry name" value="DSPc"/>
    <property type="match status" value="1"/>
</dbReference>
<evidence type="ECO:0000256" key="3">
    <source>
        <dbReference type="ARBA" id="ARBA00022801"/>
    </source>
</evidence>